<dbReference type="Pfam" id="PF13604">
    <property type="entry name" value="AAA_30"/>
    <property type="match status" value="1"/>
</dbReference>
<evidence type="ECO:0000313" key="3">
    <source>
        <dbReference type="Proteomes" id="UP000279601"/>
    </source>
</evidence>
<dbReference type="GO" id="GO:0004386">
    <property type="term" value="F:helicase activity"/>
    <property type="evidence" value="ECO:0007669"/>
    <property type="project" value="UniProtKB-KW"/>
</dbReference>
<dbReference type="KEGG" id="vg:65109162"/>
<dbReference type="GO" id="GO:0016787">
    <property type="term" value="F:hydrolase activity"/>
    <property type="evidence" value="ECO:0007669"/>
    <property type="project" value="UniProtKB-KW"/>
</dbReference>
<dbReference type="InterPro" id="IPR003593">
    <property type="entry name" value="AAA+_ATPase"/>
</dbReference>
<accession>A0A1D3RKM0</accession>
<dbReference type="EMBL" id="LT614807">
    <property type="protein sequence ID" value="SCN45708.1"/>
    <property type="molecule type" value="Genomic_DNA"/>
</dbReference>
<protein>
    <submittedName>
        <fullName evidence="2">DNA helicase, phage-associated</fullName>
        <ecNumber evidence="2">3.6.1.-</ecNumber>
    </submittedName>
</protein>
<keyword evidence="2" id="KW-0067">ATP-binding</keyword>
<proteinExistence type="predicted"/>
<dbReference type="GeneID" id="65109162"/>
<reference evidence="3" key="1">
    <citation type="submission" date="2016-09" db="EMBL/GenBank/DDBJ databases">
        <authorList>
            <person name="Kajsik M."/>
        </authorList>
    </citation>
    <scope>NUCLEOTIDE SEQUENCE [LARGE SCALE GENOMIC DNA]</scope>
</reference>
<name>A0A1D3RKM0_9CAUD</name>
<evidence type="ECO:0000259" key="1">
    <source>
        <dbReference type="SMART" id="SM00382"/>
    </source>
</evidence>
<dbReference type="InterPro" id="IPR041214">
    <property type="entry name" value="SH3_14"/>
</dbReference>
<feature type="domain" description="AAA+ ATPase" evidence="1">
    <location>
        <begin position="27"/>
        <end position="157"/>
    </location>
</feature>
<dbReference type="Pfam" id="PF13538">
    <property type="entry name" value="UvrD_C_2"/>
    <property type="match status" value="1"/>
</dbReference>
<sequence length="443" mass="50548">MNITFDMLNEGQKATFNRVVERIKSGRGSHITINGPAGTGKTTMTKFIINYLISTGVSGVMLAAPTHGAKRVLSKLAGMAANTIHSILKINPTTYEENMLFEQSEVPDMAKCRVLICDEASMYDRKLFQIIMASVPSWCLIIAIGDKSQIRPVEPGSTVPALSPFFTHKDFEQLYLTEVMRSNAPIIKVATDIRNGEWIYEHLVDGEGVHGFTSQTALRDFMMTYFENVKTMEDMFENRMLAFTNKSVDKLNSIIRRRIFQTEEPFIVGEVVVMQEPLIKELEYDGKKFSEVIFNNGQYVRILSCKESSDFIGAKGVPGEYMVRHWDLELETYGDEDDYYRETIRVIADEQEQNKFQFFLAKAADTYKNWNKGGKAPWKDFWAAKRRYHKVKALPCSTFHKAQGVSVDNCYVYTPCIHMADAELAQQLLYVGTTRARKNVYYV</sequence>
<dbReference type="RefSeq" id="YP_010091630.1">
    <property type="nucleotide sequence ID" value="NC_055726.1"/>
</dbReference>
<evidence type="ECO:0000313" key="2">
    <source>
        <dbReference type="EMBL" id="SCN45708.1"/>
    </source>
</evidence>
<dbReference type="Proteomes" id="UP000279601">
    <property type="component" value="Segment"/>
</dbReference>
<keyword evidence="2" id="KW-0378">Hydrolase</keyword>
<dbReference type="PANTHER" id="PTHR10492">
    <property type="match status" value="1"/>
</dbReference>
<dbReference type="Gene3D" id="3.40.50.300">
    <property type="entry name" value="P-loop containing nucleotide triphosphate hydrolases"/>
    <property type="match status" value="2"/>
</dbReference>
<organism evidence="2 3">
    <name type="scientific">Cronobacter phage Pet-CM3-4</name>
    <dbReference type="NCBI Taxonomy" id="1892569"/>
    <lineage>
        <taxon>Viruses</taxon>
        <taxon>Duplodnaviria</taxon>
        <taxon>Heunggongvirae</taxon>
        <taxon>Uroviricota</taxon>
        <taxon>Caudoviricetes</taxon>
        <taxon>Pantevenvirales</taxon>
        <taxon>Straboviridae</taxon>
        <taxon>Tevenvirinae</taxon>
        <taxon>Karamvirus</taxon>
        <taxon>Karamvirus petcm34</taxon>
    </lineage>
</organism>
<dbReference type="Gene3D" id="2.30.30.780">
    <property type="match status" value="1"/>
</dbReference>
<keyword evidence="3" id="KW-1185">Reference proteome</keyword>
<dbReference type="SMART" id="SM00382">
    <property type="entry name" value="AAA"/>
    <property type="match status" value="1"/>
</dbReference>
<dbReference type="InterPro" id="IPR027417">
    <property type="entry name" value="P-loop_NTPase"/>
</dbReference>
<keyword evidence="2" id="KW-0547">Nucleotide-binding</keyword>
<dbReference type="InterPro" id="IPR027785">
    <property type="entry name" value="UvrD-like_helicase_C"/>
</dbReference>
<dbReference type="SUPFAM" id="SSF52540">
    <property type="entry name" value="P-loop containing nucleoside triphosphate hydrolases"/>
    <property type="match status" value="1"/>
</dbReference>
<dbReference type="Pfam" id="PF18343">
    <property type="entry name" value="SH3_14"/>
    <property type="match status" value="1"/>
</dbReference>
<dbReference type="CDD" id="cd17933">
    <property type="entry name" value="DEXSc_RecD-like"/>
    <property type="match status" value="1"/>
</dbReference>
<keyword evidence="2" id="KW-0347">Helicase</keyword>
<dbReference type="CDD" id="cd18809">
    <property type="entry name" value="SF1_C_RecD"/>
    <property type="match status" value="1"/>
</dbReference>
<dbReference type="EC" id="3.6.1.-" evidence="2"/>